<reference evidence="1" key="2">
    <citation type="journal article" date="2015" name="Data Brief">
        <title>Shoot transcriptome of the giant reed, Arundo donax.</title>
        <authorList>
            <person name="Barrero R.A."/>
            <person name="Guerrero F.D."/>
            <person name="Moolhuijzen P."/>
            <person name="Goolsby J.A."/>
            <person name="Tidwell J."/>
            <person name="Bellgard S.E."/>
            <person name="Bellgard M.I."/>
        </authorList>
    </citation>
    <scope>NUCLEOTIDE SEQUENCE</scope>
    <source>
        <tissue evidence="1">Shoot tissue taken approximately 20 cm above the soil surface</tissue>
    </source>
</reference>
<dbReference type="EMBL" id="GBRH01218930">
    <property type="protein sequence ID" value="JAD78965.1"/>
    <property type="molecule type" value="Transcribed_RNA"/>
</dbReference>
<name>A0A0A9CZY7_ARUDO</name>
<accession>A0A0A9CZY7</accession>
<protein>
    <submittedName>
        <fullName evidence="1">Uncharacterized protein</fullName>
    </submittedName>
</protein>
<reference evidence="1" key="1">
    <citation type="submission" date="2014-09" db="EMBL/GenBank/DDBJ databases">
        <authorList>
            <person name="Magalhaes I.L.F."/>
            <person name="Oliveira U."/>
            <person name="Santos F.R."/>
            <person name="Vidigal T.H.D.A."/>
            <person name="Brescovit A.D."/>
            <person name="Santos A.J."/>
        </authorList>
    </citation>
    <scope>NUCLEOTIDE SEQUENCE</scope>
    <source>
        <tissue evidence="1">Shoot tissue taken approximately 20 cm above the soil surface</tissue>
    </source>
</reference>
<organism evidence="1">
    <name type="scientific">Arundo donax</name>
    <name type="common">Giant reed</name>
    <name type="synonym">Donax arundinaceus</name>
    <dbReference type="NCBI Taxonomy" id="35708"/>
    <lineage>
        <taxon>Eukaryota</taxon>
        <taxon>Viridiplantae</taxon>
        <taxon>Streptophyta</taxon>
        <taxon>Embryophyta</taxon>
        <taxon>Tracheophyta</taxon>
        <taxon>Spermatophyta</taxon>
        <taxon>Magnoliopsida</taxon>
        <taxon>Liliopsida</taxon>
        <taxon>Poales</taxon>
        <taxon>Poaceae</taxon>
        <taxon>PACMAD clade</taxon>
        <taxon>Arundinoideae</taxon>
        <taxon>Arundineae</taxon>
        <taxon>Arundo</taxon>
    </lineage>
</organism>
<sequence>MPNAATTNLRQAVACHTLWQQKWLLQLRQSQAQFKTDMCPRTEKVWQATLVVSNQTCARKCLASLKLGMARLGMNQVLRARFVGIL</sequence>
<dbReference type="AlphaFoldDB" id="A0A0A9CZY7"/>
<proteinExistence type="predicted"/>
<evidence type="ECO:0000313" key="1">
    <source>
        <dbReference type="EMBL" id="JAD78965.1"/>
    </source>
</evidence>